<accession>A0AAE1LT60</accession>
<organism evidence="2 3">
    <name type="scientific">Frankliniella fusca</name>
    <dbReference type="NCBI Taxonomy" id="407009"/>
    <lineage>
        <taxon>Eukaryota</taxon>
        <taxon>Metazoa</taxon>
        <taxon>Ecdysozoa</taxon>
        <taxon>Arthropoda</taxon>
        <taxon>Hexapoda</taxon>
        <taxon>Insecta</taxon>
        <taxon>Pterygota</taxon>
        <taxon>Neoptera</taxon>
        <taxon>Paraneoptera</taxon>
        <taxon>Thysanoptera</taxon>
        <taxon>Terebrantia</taxon>
        <taxon>Thripoidea</taxon>
        <taxon>Thripidae</taxon>
        <taxon>Frankliniella</taxon>
    </lineage>
</organism>
<dbReference type="InterPro" id="IPR036179">
    <property type="entry name" value="Ig-like_dom_sf"/>
</dbReference>
<dbReference type="EMBL" id="JAHWGI010001412">
    <property type="protein sequence ID" value="KAK3930815.1"/>
    <property type="molecule type" value="Genomic_DNA"/>
</dbReference>
<name>A0AAE1LT60_9NEOP</name>
<reference evidence="2" key="1">
    <citation type="submission" date="2021-07" db="EMBL/GenBank/DDBJ databases">
        <authorList>
            <person name="Catto M.A."/>
            <person name="Jacobson A."/>
            <person name="Kennedy G."/>
            <person name="Labadie P."/>
            <person name="Hunt B.G."/>
            <person name="Srinivasan R."/>
        </authorList>
    </citation>
    <scope>NUCLEOTIDE SEQUENCE</scope>
    <source>
        <strain evidence="2">PL_HMW_Pooled</strain>
        <tissue evidence="2">Head</tissue>
    </source>
</reference>
<dbReference type="InterPro" id="IPR013783">
    <property type="entry name" value="Ig-like_fold"/>
</dbReference>
<evidence type="ECO:0000313" key="3">
    <source>
        <dbReference type="Proteomes" id="UP001219518"/>
    </source>
</evidence>
<evidence type="ECO:0000313" key="2">
    <source>
        <dbReference type="EMBL" id="KAK3930815.1"/>
    </source>
</evidence>
<evidence type="ECO:0000259" key="1">
    <source>
        <dbReference type="PROSITE" id="PS50835"/>
    </source>
</evidence>
<protein>
    <submittedName>
        <fullName evidence="2">Hemicentin-1</fullName>
    </submittedName>
</protein>
<dbReference type="Pfam" id="PF07679">
    <property type="entry name" value="I-set"/>
    <property type="match status" value="1"/>
</dbReference>
<dbReference type="InterPro" id="IPR007110">
    <property type="entry name" value="Ig-like_dom"/>
</dbReference>
<dbReference type="Proteomes" id="UP001219518">
    <property type="component" value="Unassembled WGS sequence"/>
</dbReference>
<sequence>MRLPLNFRLADGSNLAIESVHTSDRGIYQCVATNIAGSRESKEAHLTVHGKAGVWCLTPLSWGYLLSTFLAVRLSRTPFTRRARLGSLLGCAGMLVCAPLYKPPEPGWALSAPTAPTIHDTVICVKLLACTQPAWK</sequence>
<proteinExistence type="predicted"/>
<dbReference type="PROSITE" id="PS50835">
    <property type="entry name" value="IG_LIKE"/>
    <property type="match status" value="1"/>
</dbReference>
<keyword evidence="3" id="KW-1185">Reference proteome</keyword>
<gene>
    <name evidence="2" type="ORF">KUF71_024172</name>
</gene>
<dbReference type="AlphaFoldDB" id="A0AAE1LT60"/>
<dbReference type="Gene3D" id="2.60.40.10">
    <property type="entry name" value="Immunoglobulins"/>
    <property type="match status" value="1"/>
</dbReference>
<comment type="caution">
    <text evidence="2">The sequence shown here is derived from an EMBL/GenBank/DDBJ whole genome shotgun (WGS) entry which is preliminary data.</text>
</comment>
<dbReference type="SUPFAM" id="SSF48726">
    <property type="entry name" value="Immunoglobulin"/>
    <property type="match status" value="1"/>
</dbReference>
<feature type="domain" description="Ig-like" evidence="1">
    <location>
        <begin position="1"/>
        <end position="47"/>
    </location>
</feature>
<reference evidence="2" key="2">
    <citation type="journal article" date="2023" name="BMC Genomics">
        <title>Pest status, molecular evolution, and epigenetic factors derived from the genome assembly of Frankliniella fusca, a thysanopteran phytovirus vector.</title>
        <authorList>
            <person name="Catto M.A."/>
            <person name="Labadie P.E."/>
            <person name="Jacobson A.L."/>
            <person name="Kennedy G.G."/>
            <person name="Srinivasan R."/>
            <person name="Hunt B.G."/>
        </authorList>
    </citation>
    <scope>NUCLEOTIDE SEQUENCE</scope>
    <source>
        <strain evidence="2">PL_HMW_Pooled</strain>
    </source>
</reference>
<dbReference type="InterPro" id="IPR013098">
    <property type="entry name" value="Ig_I-set"/>
</dbReference>